<dbReference type="GO" id="GO:0030154">
    <property type="term" value="P:cell differentiation"/>
    <property type="evidence" value="ECO:0007669"/>
    <property type="project" value="UniProtKB-KW"/>
</dbReference>
<organism evidence="13 14">
    <name type="scientific">Cucurbita maxima</name>
    <name type="common">Pumpkin</name>
    <name type="synonym">Winter squash</name>
    <dbReference type="NCBI Taxonomy" id="3661"/>
    <lineage>
        <taxon>Eukaryota</taxon>
        <taxon>Viridiplantae</taxon>
        <taxon>Streptophyta</taxon>
        <taxon>Embryophyta</taxon>
        <taxon>Tracheophyta</taxon>
        <taxon>Spermatophyta</taxon>
        <taxon>Magnoliopsida</taxon>
        <taxon>eudicotyledons</taxon>
        <taxon>Gunneridae</taxon>
        <taxon>Pentapetalae</taxon>
        <taxon>rosids</taxon>
        <taxon>fabids</taxon>
        <taxon>Cucurbitales</taxon>
        <taxon>Cucurbitaceae</taxon>
        <taxon>Cucurbiteae</taxon>
        <taxon>Cucurbita</taxon>
    </lineage>
</organism>
<feature type="compositionally biased region" description="Low complexity" evidence="10">
    <location>
        <begin position="649"/>
        <end position="662"/>
    </location>
</feature>
<dbReference type="Pfam" id="PF00397">
    <property type="entry name" value="WW"/>
    <property type="match status" value="1"/>
</dbReference>
<feature type="region of interest" description="Disordered" evidence="10">
    <location>
        <begin position="135"/>
        <end position="239"/>
    </location>
</feature>
<feature type="domain" description="WW" evidence="11">
    <location>
        <begin position="750"/>
        <end position="783"/>
    </location>
</feature>
<dbReference type="SUPFAM" id="SSF54928">
    <property type="entry name" value="RNA-binding domain, RBD"/>
    <property type="match status" value="2"/>
</dbReference>
<sequence length="878" mass="95921">MDKSKTPVGQSRQRKRRVVGRVCEFSKARCGAVWGWAGGGCGNHVGYNSDSPRFLGHPCLFIINIIISASLLSLTARDSSCPSESDSIFPSPRSNPKYRPLRFWNFSPLFYNHCPQEDFTNLGFRFLTSAKLDRHRGDRYGPDQDSHPYRHSAAPSRFSDSPVNHHYSRRSPNKFSGSVGGGGGHRRPFDSPPPYSTPVGAADFRPIGTGEGFRPIPGTGGGFGSNFQPPPVAGQKRGYPFSGCGSSPDHQDGSSFAKLFVGSVPRTITEEDIRPLFEEHGNVIEVALIKDKRTGQQQGCCFVKYTTSEEADRAIRNLHNQHSLPGGSGPIQVRYADGERERLGAVEYKLFVGSLNKQASEKEVKEIFSQYGVVEDVYLMRDEMRQSRGCGFVKYSHRDMALAAINALNGIYTMRGCDQPLSVRFADPKKPRSGDSRGTPAFGGPGFGSRLQAPGPRPMSNFGEFMGDRIPIDVRGFRPPVDAGVHTFGGQLPPRSSEMGLPLNLSGPASRFRGPNQGIVNPGSSTSPLNFIQSASQHPPLGLQTSPVLKAVQSPKQLPPPSQLYSHAPTSYSQTHTSPASVQQHSQPPNFNSSSQIPFSQPAPSQESPGLGSQLAVSQAMIQQSASSAAATQTPLTMNLQSHATAPNQQQLQPRQSSPSRLAHMLSQQKQTLQASFQSSQQVFSQIQQQLQLIQPSSQSSTLQPSSQTIKQQCQWAGVVPHTASSATSATSDTRSSMGPLVAINTQLVAPLKCNWTEHTSPDGYKYYYNSVTGESKWEKPEELSVIEHQPKPPVLQPHNQPHPQLLPAQQLSQTPQAQLQAQFQTRMPHPQPLQQQPSFHSQEGAYTQLQTVNSSINDPTRFHQGPQANQEGAWKNK</sequence>
<evidence type="ECO:0000256" key="2">
    <source>
        <dbReference type="ARBA" id="ARBA00022473"/>
    </source>
</evidence>
<evidence type="ECO:0000259" key="12">
    <source>
        <dbReference type="PROSITE" id="PS50102"/>
    </source>
</evidence>
<feature type="region of interest" description="Disordered" evidence="10">
    <location>
        <begin position="644"/>
        <end position="669"/>
    </location>
</feature>
<dbReference type="OrthoDB" id="410044at2759"/>
<evidence type="ECO:0000256" key="10">
    <source>
        <dbReference type="SAM" id="MobiDB-lite"/>
    </source>
</evidence>
<accession>A0A6J1KKH9</accession>
<dbReference type="FunFam" id="3.30.70.330:FF:000374">
    <property type="entry name" value="Flowering time control protein FCA"/>
    <property type="match status" value="1"/>
</dbReference>
<evidence type="ECO:0000256" key="9">
    <source>
        <dbReference type="PROSITE-ProRule" id="PRU00176"/>
    </source>
</evidence>
<comment type="subcellular location">
    <subcellularLocation>
        <location evidence="1">Nucleus</location>
    </subcellularLocation>
</comment>
<reference evidence="14" key="1">
    <citation type="submission" date="2025-08" db="UniProtKB">
        <authorList>
            <consortium name="RefSeq"/>
        </authorList>
    </citation>
    <scope>IDENTIFICATION</scope>
    <source>
        <tissue evidence="14">Young leaves</tissue>
    </source>
</reference>
<dbReference type="Gene3D" id="2.20.70.10">
    <property type="match status" value="1"/>
</dbReference>
<dbReference type="AlphaFoldDB" id="A0A6J1KKH9"/>
<evidence type="ECO:0000313" key="13">
    <source>
        <dbReference type="Proteomes" id="UP000504608"/>
    </source>
</evidence>
<dbReference type="PANTHER" id="PTHR24012">
    <property type="entry name" value="RNA BINDING PROTEIN"/>
    <property type="match status" value="1"/>
</dbReference>
<dbReference type="InterPro" id="IPR001202">
    <property type="entry name" value="WW_dom"/>
</dbReference>
<dbReference type="PROSITE" id="PS50102">
    <property type="entry name" value="RRM"/>
    <property type="match status" value="2"/>
</dbReference>
<keyword evidence="7" id="KW-0539">Nucleus</keyword>
<dbReference type="GO" id="GO:0005634">
    <property type="term" value="C:nucleus"/>
    <property type="evidence" value="ECO:0007669"/>
    <property type="project" value="UniProtKB-SubCell"/>
</dbReference>
<dbReference type="GeneID" id="111494860"/>
<dbReference type="KEGG" id="cmax:111494860"/>
<dbReference type="SMART" id="SM00456">
    <property type="entry name" value="WW"/>
    <property type="match status" value="1"/>
</dbReference>
<keyword evidence="5 9" id="KW-0694">RNA-binding</keyword>
<dbReference type="PROSITE" id="PS50020">
    <property type="entry name" value="WW_DOMAIN_2"/>
    <property type="match status" value="1"/>
</dbReference>
<dbReference type="Pfam" id="PF00076">
    <property type="entry name" value="RRM_1"/>
    <property type="match status" value="2"/>
</dbReference>
<dbReference type="InterPro" id="IPR035979">
    <property type="entry name" value="RBD_domain_sf"/>
</dbReference>
<evidence type="ECO:0000256" key="6">
    <source>
        <dbReference type="ARBA" id="ARBA00023089"/>
    </source>
</evidence>
<dbReference type="SMART" id="SM00360">
    <property type="entry name" value="RRM"/>
    <property type="match status" value="2"/>
</dbReference>
<feature type="region of interest" description="Disordered" evidence="10">
    <location>
        <begin position="427"/>
        <end position="456"/>
    </location>
</feature>
<evidence type="ECO:0000256" key="5">
    <source>
        <dbReference type="ARBA" id="ARBA00022884"/>
    </source>
</evidence>
<evidence type="ECO:0000256" key="3">
    <source>
        <dbReference type="ARBA" id="ARBA00022737"/>
    </source>
</evidence>
<keyword evidence="3" id="KW-0677">Repeat</keyword>
<evidence type="ECO:0000313" key="14">
    <source>
        <dbReference type="RefSeq" id="XP_023000619.1"/>
    </source>
</evidence>
<dbReference type="InterPro" id="IPR036020">
    <property type="entry name" value="WW_dom_sf"/>
</dbReference>
<keyword evidence="2" id="KW-0217">Developmental protein</keyword>
<dbReference type="SUPFAM" id="SSF51045">
    <property type="entry name" value="WW domain"/>
    <property type="match status" value="1"/>
</dbReference>
<dbReference type="RefSeq" id="XP_023000619.1">
    <property type="nucleotide sequence ID" value="XM_023144851.1"/>
</dbReference>
<evidence type="ECO:0000256" key="7">
    <source>
        <dbReference type="ARBA" id="ARBA00023242"/>
    </source>
</evidence>
<keyword evidence="4" id="KW-0221">Differentiation</keyword>
<name>A0A6J1KKH9_CUCMA</name>
<dbReference type="CDD" id="cd00201">
    <property type="entry name" value="WW"/>
    <property type="match status" value="1"/>
</dbReference>
<evidence type="ECO:0000259" key="11">
    <source>
        <dbReference type="PROSITE" id="PS50020"/>
    </source>
</evidence>
<feature type="compositionally biased region" description="Polar residues" evidence="10">
    <location>
        <begin position="833"/>
        <end position="859"/>
    </location>
</feature>
<dbReference type="Gene3D" id="3.30.70.330">
    <property type="match status" value="2"/>
</dbReference>
<dbReference type="GO" id="GO:0003723">
    <property type="term" value="F:RNA binding"/>
    <property type="evidence" value="ECO:0007669"/>
    <property type="project" value="UniProtKB-UniRule"/>
</dbReference>
<dbReference type="InterPro" id="IPR000504">
    <property type="entry name" value="RRM_dom"/>
</dbReference>
<feature type="domain" description="RRM" evidence="12">
    <location>
        <begin position="257"/>
        <end position="338"/>
    </location>
</feature>
<feature type="domain" description="RRM" evidence="12">
    <location>
        <begin position="348"/>
        <end position="428"/>
    </location>
</feature>
<feature type="compositionally biased region" description="Polar residues" evidence="10">
    <location>
        <begin position="568"/>
        <end position="608"/>
    </location>
</feature>
<proteinExistence type="predicted"/>
<evidence type="ECO:0000256" key="4">
    <source>
        <dbReference type="ARBA" id="ARBA00022782"/>
    </source>
</evidence>
<dbReference type="GO" id="GO:0009908">
    <property type="term" value="P:flower development"/>
    <property type="evidence" value="ECO:0007669"/>
    <property type="project" value="UniProtKB-KW"/>
</dbReference>
<evidence type="ECO:0000256" key="1">
    <source>
        <dbReference type="ARBA" id="ARBA00004123"/>
    </source>
</evidence>
<dbReference type="InterPro" id="IPR012677">
    <property type="entry name" value="Nucleotide-bd_a/b_plait_sf"/>
</dbReference>
<evidence type="ECO:0000256" key="8">
    <source>
        <dbReference type="ARBA" id="ARBA00071861"/>
    </source>
</evidence>
<gene>
    <name evidence="14" type="primary">LOC111494860</name>
</gene>
<feature type="region of interest" description="Disordered" evidence="10">
    <location>
        <begin position="792"/>
        <end position="878"/>
    </location>
</feature>
<feature type="compositionally biased region" description="Low complexity" evidence="10">
    <location>
        <begin position="797"/>
        <end position="825"/>
    </location>
</feature>
<keyword evidence="6" id="KW-0287">Flowering</keyword>
<dbReference type="Proteomes" id="UP000504608">
    <property type="component" value="Unplaced"/>
</dbReference>
<feature type="region of interest" description="Disordered" evidence="10">
    <location>
        <begin position="485"/>
        <end position="619"/>
    </location>
</feature>
<protein>
    <recommendedName>
        <fullName evidence="8">Flowering time control protein FCA</fullName>
    </recommendedName>
</protein>
<feature type="compositionally biased region" description="Polar residues" evidence="10">
    <location>
        <begin position="518"/>
        <end position="547"/>
    </location>
</feature>
<keyword evidence="13" id="KW-1185">Reference proteome</keyword>
<dbReference type="FunFam" id="3.30.70.330:FF:000332">
    <property type="entry name" value="flowering time control protein FCA isoform X2"/>
    <property type="match status" value="1"/>
</dbReference>
<feature type="compositionally biased region" description="Basic and acidic residues" evidence="10">
    <location>
        <begin position="135"/>
        <end position="148"/>
    </location>
</feature>